<dbReference type="AlphaFoldDB" id="A0A1M5EJH0"/>
<comment type="subcellular location">
    <subcellularLocation>
        <location evidence="2">Cell membrane</location>
        <topology evidence="2">Multi-pass membrane protein</topology>
    </subcellularLocation>
</comment>
<dbReference type="SUPFAM" id="SSF47384">
    <property type="entry name" value="Homodimeric domain of signal transducing histidine kinase"/>
    <property type="match status" value="1"/>
</dbReference>
<keyword evidence="11 19" id="KW-1133">Transmembrane helix</keyword>
<evidence type="ECO:0000313" key="23">
    <source>
        <dbReference type="EMBL" id="SHF79284.1"/>
    </source>
</evidence>
<evidence type="ECO:0000256" key="12">
    <source>
        <dbReference type="ARBA" id="ARBA00023012"/>
    </source>
</evidence>
<dbReference type="FunFam" id="1.10.287.130:FF:000002">
    <property type="entry name" value="Two-component osmosensing histidine kinase"/>
    <property type="match status" value="1"/>
</dbReference>
<evidence type="ECO:0000259" key="20">
    <source>
        <dbReference type="PROSITE" id="PS50109"/>
    </source>
</evidence>
<keyword evidence="6" id="KW-0808">Transferase</keyword>
<reference evidence="23 24" key="1">
    <citation type="submission" date="2016-11" db="EMBL/GenBank/DDBJ databases">
        <authorList>
            <person name="Jaros S."/>
            <person name="Januszkiewicz K."/>
            <person name="Wedrychowicz H."/>
        </authorList>
    </citation>
    <scope>NUCLEOTIDE SEQUENCE [LARGE SCALE GENOMIC DNA]</scope>
    <source>
        <strain evidence="23 24">DSM 18119</strain>
    </source>
</reference>
<dbReference type="Gene3D" id="3.40.50.2300">
    <property type="match status" value="1"/>
</dbReference>
<keyword evidence="5 17" id="KW-0597">Phosphoprotein</keyword>
<feature type="modified residue" description="Phosphohistidine" evidence="16">
    <location>
        <position position="674"/>
    </location>
</feature>
<dbReference type="GO" id="GO:0000155">
    <property type="term" value="F:phosphorelay sensor kinase activity"/>
    <property type="evidence" value="ECO:0007669"/>
    <property type="project" value="InterPro"/>
</dbReference>
<dbReference type="GO" id="GO:0005524">
    <property type="term" value="F:ATP binding"/>
    <property type="evidence" value="ECO:0007669"/>
    <property type="project" value="UniProtKB-KW"/>
</dbReference>
<dbReference type="InterPro" id="IPR007891">
    <property type="entry name" value="CHASE3"/>
</dbReference>
<dbReference type="InterPro" id="IPR036097">
    <property type="entry name" value="HisK_dim/P_sf"/>
</dbReference>
<evidence type="ECO:0000256" key="11">
    <source>
        <dbReference type="ARBA" id="ARBA00022989"/>
    </source>
</evidence>
<dbReference type="InterPro" id="IPR008207">
    <property type="entry name" value="Sig_transdc_His_kin_Hpt_dom"/>
</dbReference>
<dbReference type="SMART" id="SM00387">
    <property type="entry name" value="HATPase_c"/>
    <property type="match status" value="1"/>
</dbReference>
<dbReference type="CDD" id="cd00082">
    <property type="entry name" value="HisKA"/>
    <property type="match status" value="1"/>
</dbReference>
<evidence type="ECO:0000256" key="2">
    <source>
        <dbReference type="ARBA" id="ARBA00004651"/>
    </source>
</evidence>
<dbReference type="InterPro" id="IPR001789">
    <property type="entry name" value="Sig_transdc_resp-reg_receiver"/>
</dbReference>
<evidence type="ECO:0000256" key="7">
    <source>
        <dbReference type="ARBA" id="ARBA00022692"/>
    </source>
</evidence>
<dbReference type="EC" id="2.7.13.3" evidence="3"/>
<keyword evidence="7 19" id="KW-0812">Transmembrane</keyword>
<dbReference type="Pfam" id="PF02518">
    <property type="entry name" value="HATPase_c"/>
    <property type="match status" value="1"/>
</dbReference>
<dbReference type="SMART" id="SM00448">
    <property type="entry name" value="REC"/>
    <property type="match status" value="1"/>
</dbReference>
<dbReference type="PROSITE" id="PS50894">
    <property type="entry name" value="HPT"/>
    <property type="match status" value="1"/>
</dbReference>
<evidence type="ECO:0000259" key="22">
    <source>
        <dbReference type="PROSITE" id="PS50894"/>
    </source>
</evidence>
<proteinExistence type="predicted"/>
<evidence type="ECO:0000256" key="10">
    <source>
        <dbReference type="ARBA" id="ARBA00022840"/>
    </source>
</evidence>
<dbReference type="Pfam" id="PF00512">
    <property type="entry name" value="HisKA"/>
    <property type="match status" value="1"/>
</dbReference>
<dbReference type="Pfam" id="PF00072">
    <property type="entry name" value="Response_reg"/>
    <property type="match status" value="1"/>
</dbReference>
<dbReference type="GO" id="GO:0005886">
    <property type="term" value="C:plasma membrane"/>
    <property type="evidence" value="ECO:0007669"/>
    <property type="project" value="UniProtKB-SubCell"/>
</dbReference>
<evidence type="ECO:0000256" key="3">
    <source>
        <dbReference type="ARBA" id="ARBA00012438"/>
    </source>
</evidence>
<evidence type="ECO:0000313" key="24">
    <source>
        <dbReference type="Proteomes" id="UP000184048"/>
    </source>
</evidence>
<evidence type="ECO:0000256" key="8">
    <source>
        <dbReference type="ARBA" id="ARBA00022741"/>
    </source>
</evidence>
<dbReference type="STRING" id="1121884.SAMN02745131_03550"/>
<keyword evidence="10" id="KW-0067">ATP-binding</keyword>
<feature type="coiled-coil region" evidence="18">
    <location>
        <begin position="45"/>
        <end position="98"/>
    </location>
</feature>
<evidence type="ECO:0000256" key="6">
    <source>
        <dbReference type="ARBA" id="ARBA00022679"/>
    </source>
</evidence>
<keyword evidence="12" id="KW-0902">Two-component regulatory system</keyword>
<evidence type="ECO:0000256" key="5">
    <source>
        <dbReference type="ARBA" id="ARBA00022553"/>
    </source>
</evidence>
<dbReference type="InterPro" id="IPR005467">
    <property type="entry name" value="His_kinase_dom"/>
</dbReference>
<feature type="modified residue" description="4-aspartylphosphate" evidence="17">
    <location>
        <position position="534"/>
    </location>
</feature>
<keyword evidence="4" id="KW-1003">Cell membrane</keyword>
<dbReference type="SUPFAM" id="SSF55874">
    <property type="entry name" value="ATPase domain of HSP90 chaperone/DNA topoisomerase II/histidine kinase"/>
    <property type="match status" value="1"/>
</dbReference>
<dbReference type="InterPro" id="IPR003661">
    <property type="entry name" value="HisK_dim/P_dom"/>
</dbReference>
<organism evidence="23 24">
    <name type="scientific">Flavisolibacter ginsengisoli DSM 18119</name>
    <dbReference type="NCBI Taxonomy" id="1121884"/>
    <lineage>
        <taxon>Bacteria</taxon>
        <taxon>Pseudomonadati</taxon>
        <taxon>Bacteroidota</taxon>
        <taxon>Chitinophagia</taxon>
        <taxon>Chitinophagales</taxon>
        <taxon>Chitinophagaceae</taxon>
        <taxon>Flavisolibacter</taxon>
    </lineage>
</organism>
<protein>
    <recommendedName>
        <fullName evidence="15">Sensory/regulatory protein RpfC</fullName>
        <ecNumber evidence="3">2.7.13.3</ecNumber>
    </recommendedName>
</protein>
<dbReference type="CDD" id="cd16922">
    <property type="entry name" value="HATPase_EvgS-ArcB-TorS-like"/>
    <property type="match status" value="1"/>
</dbReference>
<dbReference type="CDD" id="cd17546">
    <property type="entry name" value="REC_hyHK_CKI1_RcsC-like"/>
    <property type="match status" value="1"/>
</dbReference>
<dbReference type="InterPro" id="IPR004358">
    <property type="entry name" value="Sig_transdc_His_kin-like_C"/>
</dbReference>
<comment type="subunit">
    <text evidence="14">At low DSF concentrations, interacts with RpfF.</text>
</comment>
<keyword evidence="8" id="KW-0547">Nucleotide-binding</keyword>
<dbReference type="InterPro" id="IPR036641">
    <property type="entry name" value="HPT_dom_sf"/>
</dbReference>
<dbReference type="PRINTS" id="PR00344">
    <property type="entry name" value="BCTRLSENSOR"/>
</dbReference>
<dbReference type="SUPFAM" id="SSF47226">
    <property type="entry name" value="Histidine-containing phosphotransfer domain, HPT domain"/>
    <property type="match status" value="1"/>
</dbReference>
<dbReference type="SMART" id="SM00388">
    <property type="entry name" value="HisKA"/>
    <property type="match status" value="1"/>
</dbReference>
<evidence type="ECO:0000256" key="18">
    <source>
        <dbReference type="SAM" id="Coils"/>
    </source>
</evidence>
<name>A0A1M5EJH0_9BACT</name>
<keyword evidence="13 19" id="KW-0472">Membrane</keyword>
<dbReference type="PROSITE" id="PS50110">
    <property type="entry name" value="RESPONSE_REGULATORY"/>
    <property type="match status" value="1"/>
</dbReference>
<evidence type="ECO:0000256" key="1">
    <source>
        <dbReference type="ARBA" id="ARBA00000085"/>
    </source>
</evidence>
<evidence type="ECO:0000259" key="21">
    <source>
        <dbReference type="PROSITE" id="PS50110"/>
    </source>
</evidence>
<dbReference type="Gene3D" id="1.10.287.130">
    <property type="match status" value="1"/>
</dbReference>
<dbReference type="InterPro" id="IPR036890">
    <property type="entry name" value="HATPase_C_sf"/>
</dbReference>
<dbReference type="InterPro" id="IPR011006">
    <property type="entry name" value="CheY-like_superfamily"/>
</dbReference>
<feature type="transmembrane region" description="Helical" evidence="19">
    <location>
        <begin position="6"/>
        <end position="24"/>
    </location>
</feature>
<accession>A0A1M5EJH0</accession>
<evidence type="ECO:0000256" key="13">
    <source>
        <dbReference type="ARBA" id="ARBA00023136"/>
    </source>
</evidence>
<dbReference type="OrthoDB" id="9811889at2"/>
<keyword evidence="24" id="KW-1185">Reference proteome</keyword>
<comment type="catalytic activity">
    <reaction evidence="1">
        <text>ATP + protein L-histidine = ADP + protein N-phospho-L-histidine.</text>
        <dbReference type="EC" id="2.7.13.3"/>
    </reaction>
</comment>
<dbReference type="PANTHER" id="PTHR45339:SF1">
    <property type="entry name" value="HYBRID SIGNAL TRANSDUCTION HISTIDINE KINASE J"/>
    <property type="match status" value="1"/>
</dbReference>
<evidence type="ECO:0000256" key="9">
    <source>
        <dbReference type="ARBA" id="ARBA00022777"/>
    </source>
</evidence>
<dbReference type="Proteomes" id="UP000184048">
    <property type="component" value="Unassembled WGS sequence"/>
</dbReference>
<dbReference type="SUPFAM" id="SSF52172">
    <property type="entry name" value="CheY-like"/>
    <property type="match status" value="1"/>
</dbReference>
<evidence type="ECO:0000256" key="15">
    <source>
        <dbReference type="ARBA" id="ARBA00068150"/>
    </source>
</evidence>
<dbReference type="RefSeq" id="WP_072836673.1">
    <property type="nucleotide sequence ID" value="NZ_FQUU01000018.1"/>
</dbReference>
<evidence type="ECO:0000256" key="17">
    <source>
        <dbReference type="PROSITE-ProRule" id="PRU00169"/>
    </source>
</evidence>
<dbReference type="Pfam" id="PF05227">
    <property type="entry name" value="CHASE3"/>
    <property type="match status" value="1"/>
</dbReference>
<feature type="transmembrane region" description="Helical" evidence="19">
    <location>
        <begin position="185"/>
        <end position="205"/>
    </location>
</feature>
<dbReference type="PROSITE" id="PS50109">
    <property type="entry name" value="HIS_KIN"/>
    <property type="match status" value="1"/>
</dbReference>
<dbReference type="Gene3D" id="1.20.120.160">
    <property type="entry name" value="HPT domain"/>
    <property type="match status" value="1"/>
</dbReference>
<keyword evidence="9 23" id="KW-0418">Kinase</keyword>
<sequence length="734" mass="81666">MTGKRIIFYILAAFIAGNLLVIFIQYNSAKNIRQLVGGNEKLLHELTVKSQLQELEEDILSVENKIRGTVTTSDTSYIEGLETQIARVESDLDRLQKISDDDSSIEYIDQLDHLVRQKLLFNNQIVDSFNVAGKATAEKIIATQRGKRLTDSILQVIQKIITIRQSLLSNITGSLDKSGKDAQRFGTLLIVLVLVTGAALFWYIINIIRNQYQLIDQLHISEKKEREAARVKENFLANMSHEIRTPMNAIIGFTHLLERRALDTESKEYVGIIQRSGENLLSVINDILDLSKIEAGMMRIETVVFHVEELFQSVESLFSEKAAGKNIMLTTDIAGDVPQVLEGDATHLTQILVNLVGNAIKFTDKGAVRISVSNEGVSEEGVKLGIMVSDTGIGIAKDKLTAIFNRFQQAEDSVTRNYGGSGLGLAIVKDLVTLMHGHIEVGSEEGKGTSFHLQVPFKLSGETPPALTRISQPGETTYDTFHHVHILVVEDNQVNQSLLQQLFKQWQLSFDLAQNGKEAITLLRARKYDLILMDIQMPVMDGYTATTEIRKVLKIDTPIIAMTAHALSGEREKCLGLGMDEYISKPVREENLLQLIQRFIPVYNPIAAGAVVSRKAPGVYQYINLDYMKEISAGNSEYEKAVTGQFLEAMPVELQDLEQAWRAKNNDALKRVAHNMKTTISVMGLNNLLGADLDLVENLNNGQHIQGETIDTIISVGRMAIVEARHFLASLNDS</sequence>
<evidence type="ECO:0000256" key="14">
    <source>
        <dbReference type="ARBA" id="ARBA00064003"/>
    </source>
</evidence>
<feature type="domain" description="Response regulatory" evidence="21">
    <location>
        <begin position="485"/>
        <end position="600"/>
    </location>
</feature>
<keyword evidence="18" id="KW-0175">Coiled coil</keyword>
<dbReference type="InterPro" id="IPR003594">
    <property type="entry name" value="HATPase_dom"/>
</dbReference>
<gene>
    <name evidence="23" type="ORF">SAMN02745131_03550</name>
</gene>
<dbReference type="EMBL" id="FQUU01000018">
    <property type="protein sequence ID" value="SHF79284.1"/>
    <property type="molecule type" value="Genomic_DNA"/>
</dbReference>
<evidence type="ECO:0000256" key="19">
    <source>
        <dbReference type="SAM" id="Phobius"/>
    </source>
</evidence>
<dbReference type="PANTHER" id="PTHR45339">
    <property type="entry name" value="HYBRID SIGNAL TRANSDUCTION HISTIDINE KINASE J"/>
    <property type="match status" value="1"/>
</dbReference>
<dbReference type="Gene3D" id="3.30.565.10">
    <property type="entry name" value="Histidine kinase-like ATPase, C-terminal domain"/>
    <property type="match status" value="1"/>
</dbReference>
<dbReference type="FunFam" id="3.30.565.10:FF:000010">
    <property type="entry name" value="Sensor histidine kinase RcsC"/>
    <property type="match status" value="1"/>
</dbReference>
<feature type="domain" description="Histidine kinase" evidence="20">
    <location>
        <begin position="238"/>
        <end position="459"/>
    </location>
</feature>
<feature type="domain" description="HPt" evidence="22">
    <location>
        <begin position="635"/>
        <end position="731"/>
    </location>
</feature>
<evidence type="ECO:0000256" key="4">
    <source>
        <dbReference type="ARBA" id="ARBA00022475"/>
    </source>
</evidence>
<evidence type="ECO:0000256" key="16">
    <source>
        <dbReference type="PROSITE-ProRule" id="PRU00110"/>
    </source>
</evidence>